<name>A0A444YUM7_ARAHY</name>
<reference evidence="1 2" key="1">
    <citation type="submission" date="2019-01" db="EMBL/GenBank/DDBJ databases">
        <title>Sequencing of cultivated peanut Arachis hypogaea provides insights into genome evolution and oil improvement.</title>
        <authorList>
            <person name="Chen X."/>
        </authorList>
    </citation>
    <scope>NUCLEOTIDE SEQUENCE [LARGE SCALE GENOMIC DNA]</scope>
    <source>
        <strain evidence="2">cv. Fuhuasheng</strain>
        <tissue evidence="1">Leaves</tissue>
    </source>
</reference>
<sequence>MATILNAKMANNKIKYERLTRQVERIAQIVDYNENFGMNPKNLGIGQGNLHVNPNEDEVVPHIVQRNQNADEVLHRKVSNIDKVNEIKHKGGKNFTSFEIDTTLGDFEANVRQVYPGVGDDLLDFLMHQKLKDRDMSLCPRCNVVFDAEATAIFEKERMKNELAHKEEQIR</sequence>
<evidence type="ECO:0000313" key="1">
    <source>
        <dbReference type="EMBL" id="RYR05633.1"/>
    </source>
</evidence>
<accession>A0A444YUM7</accession>
<evidence type="ECO:0000313" key="2">
    <source>
        <dbReference type="Proteomes" id="UP000289738"/>
    </source>
</evidence>
<protein>
    <submittedName>
        <fullName evidence="1">Uncharacterized protein</fullName>
    </submittedName>
</protein>
<dbReference type="AlphaFoldDB" id="A0A444YUM7"/>
<proteinExistence type="predicted"/>
<comment type="caution">
    <text evidence="1">The sequence shown here is derived from an EMBL/GenBank/DDBJ whole genome shotgun (WGS) entry which is preliminary data.</text>
</comment>
<keyword evidence="2" id="KW-1185">Reference proteome</keyword>
<dbReference type="EMBL" id="SDMP01000016">
    <property type="protein sequence ID" value="RYR05633.1"/>
    <property type="molecule type" value="Genomic_DNA"/>
</dbReference>
<dbReference type="Proteomes" id="UP000289738">
    <property type="component" value="Chromosome B06"/>
</dbReference>
<organism evidence="1 2">
    <name type="scientific">Arachis hypogaea</name>
    <name type="common">Peanut</name>
    <dbReference type="NCBI Taxonomy" id="3818"/>
    <lineage>
        <taxon>Eukaryota</taxon>
        <taxon>Viridiplantae</taxon>
        <taxon>Streptophyta</taxon>
        <taxon>Embryophyta</taxon>
        <taxon>Tracheophyta</taxon>
        <taxon>Spermatophyta</taxon>
        <taxon>Magnoliopsida</taxon>
        <taxon>eudicotyledons</taxon>
        <taxon>Gunneridae</taxon>
        <taxon>Pentapetalae</taxon>
        <taxon>rosids</taxon>
        <taxon>fabids</taxon>
        <taxon>Fabales</taxon>
        <taxon>Fabaceae</taxon>
        <taxon>Papilionoideae</taxon>
        <taxon>50 kb inversion clade</taxon>
        <taxon>dalbergioids sensu lato</taxon>
        <taxon>Dalbergieae</taxon>
        <taxon>Pterocarpus clade</taxon>
        <taxon>Arachis</taxon>
    </lineage>
</organism>
<gene>
    <name evidence="1" type="ORF">Ahy_B06g085471</name>
</gene>